<sequence length="220" mass="22505">MSQAALIRLMSWLSPVFPTGNFAYSAGLEQAVAVGLVTDEASLTGWLQAQLAHGSPWNDAVLLAASWRAAADTATLASLAELATALSGSAERNGETLAQGRSFLEAATHWFPAGTLPLDGASAPLPVAIGAAAGAAGIALDQALAAWLQAFISNQLQAAIRLSVTGQNGAARLLAALEPAIAAAADRATRSTPDDLGSFAFTAEIASMQHETLQPRLFLS</sequence>
<keyword evidence="3" id="KW-0963">Cytoplasm</keyword>
<comment type="similarity">
    <text evidence="3">Belongs to the UreF family.</text>
</comment>
<dbReference type="InterPro" id="IPR002639">
    <property type="entry name" value="UreF"/>
</dbReference>
<dbReference type="PANTHER" id="PTHR33620:SF1">
    <property type="entry name" value="UREASE ACCESSORY PROTEIN F"/>
    <property type="match status" value="1"/>
</dbReference>
<dbReference type="HAMAP" id="MF_01385">
    <property type="entry name" value="UreF"/>
    <property type="match status" value="1"/>
</dbReference>
<keyword evidence="2 3" id="KW-0143">Chaperone</keyword>
<evidence type="ECO:0000256" key="1">
    <source>
        <dbReference type="ARBA" id="ARBA00022988"/>
    </source>
</evidence>
<proteinExistence type="inferred from homology"/>
<comment type="subunit">
    <text evidence="3">UreD, UreF and UreG form a complex that acts as a GTP-hydrolysis-dependent molecular chaperone, activating the urease apoprotein by helping to assemble the nickel containing metallocenter of UreC. The UreE protein probably delivers the nickel.</text>
</comment>
<comment type="subcellular location">
    <subcellularLocation>
        <location evidence="3">Cytoplasm</location>
    </subcellularLocation>
</comment>
<comment type="function">
    <text evidence="3">Required for maturation of urease via the functional incorporation of the urease nickel metallocenter.</text>
</comment>
<evidence type="ECO:0000313" key="4">
    <source>
        <dbReference type="EMBL" id="PHP68995.1"/>
    </source>
</evidence>
<organism evidence="4 5">
    <name type="scientific">Zhengella mangrovi</name>
    <dbReference type="NCBI Taxonomy" id="1982044"/>
    <lineage>
        <taxon>Bacteria</taxon>
        <taxon>Pseudomonadati</taxon>
        <taxon>Pseudomonadota</taxon>
        <taxon>Alphaproteobacteria</taxon>
        <taxon>Hyphomicrobiales</taxon>
        <taxon>Notoacmeibacteraceae</taxon>
        <taxon>Zhengella</taxon>
    </lineage>
</organism>
<dbReference type="GO" id="GO:0005737">
    <property type="term" value="C:cytoplasm"/>
    <property type="evidence" value="ECO:0007669"/>
    <property type="project" value="UniProtKB-SubCell"/>
</dbReference>
<dbReference type="Proteomes" id="UP000221168">
    <property type="component" value="Unassembled WGS sequence"/>
</dbReference>
<dbReference type="RefSeq" id="WP_099303612.1">
    <property type="nucleotide sequence ID" value="NZ_PDVP01000001.1"/>
</dbReference>
<keyword evidence="1 3" id="KW-0996">Nickel insertion</keyword>
<accession>A0A2G1QU34</accession>
<dbReference type="AlphaFoldDB" id="A0A2G1QU34"/>
<evidence type="ECO:0000256" key="3">
    <source>
        <dbReference type="HAMAP-Rule" id="MF_01385"/>
    </source>
</evidence>
<dbReference type="Pfam" id="PF01730">
    <property type="entry name" value="UreF"/>
    <property type="match status" value="1"/>
</dbReference>
<dbReference type="InterPro" id="IPR038277">
    <property type="entry name" value="UreF_sf"/>
</dbReference>
<reference evidence="4 5" key="1">
    <citation type="submission" date="2017-10" db="EMBL/GenBank/DDBJ databases">
        <title>Sedimentibacterium mangrovi gen. nov., sp. nov., a novel member of family Phyllobacteriacea isolated from mangrove sediment.</title>
        <authorList>
            <person name="Liao H."/>
            <person name="Tian Y."/>
        </authorList>
    </citation>
    <scope>NUCLEOTIDE SEQUENCE [LARGE SCALE GENOMIC DNA]</scope>
    <source>
        <strain evidence="4 5">X9-2-2</strain>
    </source>
</reference>
<dbReference type="OrthoDB" id="9798772at2"/>
<comment type="caution">
    <text evidence="4">The sequence shown here is derived from an EMBL/GenBank/DDBJ whole genome shotgun (WGS) entry which is preliminary data.</text>
</comment>
<dbReference type="EMBL" id="PDVP01000001">
    <property type="protein sequence ID" value="PHP68995.1"/>
    <property type="molecule type" value="Genomic_DNA"/>
</dbReference>
<protein>
    <recommendedName>
        <fullName evidence="3">Urease accessory protein UreF</fullName>
    </recommendedName>
</protein>
<evidence type="ECO:0000313" key="5">
    <source>
        <dbReference type="Proteomes" id="UP000221168"/>
    </source>
</evidence>
<evidence type="ECO:0000256" key="2">
    <source>
        <dbReference type="ARBA" id="ARBA00023186"/>
    </source>
</evidence>
<dbReference type="PANTHER" id="PTHR33620">
    <property type="entry name" value="UREASE ACCESSORY PROTEIN F"/>
    <property type="match status" value="1"/>
</dbReference>
<dbReference type="Gene3D" id="1.10.4190.10">
    <property type="entry name" value="Urease accessory protein UreF"/>
    <property type="match status" value="1"/>
</dbReference>
<dbReference type="GO" id="GO:0016151">
    <property type="term" value="F:nickel cation binding"/>
    <property type="evidence" value="ECO:0007669"/>
    <property type="project" value="UniProtKB-UniRule"/>
</dbReference>
<gene>
    <name evidence="3" type="primary">ureF</name>
    <name evidence="4" type="ORF">CSC94_03160</name>
</gene>
<name>A0A2G1QU34_9HYPH</name>
<keyword evidence="5" id="KW-1185">Reference proteome</keyword>
<dbReference type="PIRSF" id="PIRSF009467">
    <property type="entry name" value="Ureas_acces_UreF"/>
    <property type="match status" value="1"/>
</dbReference>